<protein>
    <submittedName>
        <fullName evidence="1">Uncharacterized protein</fullName>
    </submittedName>
</protein>
<sequence length="68" mass="7832">GTYHIGHAVDFPGERKITLIVPFVLFNRFTQSHSPFVVLPSRLLSVDQLELLERLLITFLVVVIRCNR</sequence>
<accession>A0AAV5TWN0</accession>
<proteinExistence type="predicted"/>
<keyword evidence="2" id="KW-1185">Reference proteome</keyword>
<dbReference type="AlphaFoldDB" id="A0AAV5TWN0"/>
<reference evidence="1" key="1">
    <citation type="submission" date="2023-10" db="EMBL/GenBank/DDBJ databases">
        <title>Genome assembly of Pristionchus species.</title>
        <authorList>
            <person name="Yoshida K."/>
            <person name="Sommer R.J."/>
        </authorList>
    </citation>
    <scope>NUCLEOTIDE SEQUENCE</scope>
    <source>
        <strain evidence="1">RS0144</strain>
    </source>
</reference>
<dbReference type="Proteomes" id="UP001432027">
    <property type="component" value="Unassembled WGS sequence"/>
</dbReference>
<gene>
    <name evidence="1" type="ORF">PENTCL1PPCAC_20667</name>
</gene>
<dbReference type="EMBL" id="BTSX01000005">
    <property type="protein sequence ID" value="GMS98492.1"/>
    <property type="molecule type" value="Genomic_DNA"/>
</dbReference>
<evidence type="ECO:0000313" key="1">
    <source>
        <dbReference type="EMBL" id="GMS98492.1"/>
    </source>
</evidence>
<organism evidence="1 2">
    <name type="scientific">Pristionchus entomophagus</name>
    <dbReference type="NCBI Taxonomy" id="358040"/>
    <lineage>
        <taxon>Eukaryota</taxon>
        <taxon>Metazoa</taxon>
        <taxon>Ecdysozoa</taxon>
        <taxon>Nematoda</taxon>
        <taxon>Chromadorea</taxon>
        <taxon>Rhabditida</taxon>
        <taxon>Rhabditina</taxon>
        <taxon>Diplogasteromorpha</taxon>
        <taxon>Diplogasteroidea</taxon>
        <taxon>Neodiplogasteridae</taxon>
        <taxon>Pristionchus</taxon>
    </lineage>
</organism>
<feature type="non-terminal residue" evidence="1">
    <location>
        <position position="68"/>
    </location>
</feature>
<evidence type="ECO:0000313" key="2">
    <source>
        <dbReference type="Proteomes" id="UP001432027"/>
    </source>
</evidence>
<comment type="caution">
    <text evidence="1">The sequence shown here is derived from an EMBL/GenBank/DDBJ whole genome shotgun (WGS) entry which is preliminary data.</text>
</comment>
<feature type="non-terminal residue" evidence="1">
    <location>
        <position position="1"/>
    </location>
</feature>
<name>A0AAV5TWN0_9BILA</name>